<comment type="caution">
    <text evidence="1">The sequence shown here is derived from an EMBL/GenBank/DDBJ whole genome shotgun (WGS) entry which is preliminary data.</text>
</comment>
<proteinExistence type="predicted"/>
<protein>
    <submittedName>
        <fullName evidence="1">Uncharacterized protein</fullName>
    </submittedName>
</protein>
<gene>
    <name evidence="1" type="ORF">LCGC14_1300690</name>
</gene>
<accession>A0A0F9KQ60</accession>
<dbReference type="AlphaFoldDB" id="A0A0F9KQ60"/>
<name>A0A0F9KQ60_9ZZZZ</name>
<reference evidence="1" key="1">
    <citation type="journal article" date="2015" name="Nature">
        <title>Complex archaea that bridge the gap between prokaryotes and eukaryotes.</title>
        <authorList>
            <person name="Spang A."/>
            <person name="Saw J.H."/>
            <person name="Jorgensen S.L."/>
            <person name="Zaremba-Niedzwiedzka K."/>
            <person name="Martijn J."/>
            <person name="Lind A.E."/>
            <person name="van Eijk R."/>
            <person name="Schleper C."/>
            <person name="Guy L."/>
            <person name="Ettema T.J."/>
        </authorList>
    </citation>
    <scope>NUCLEOTIDE SEQUENCE</scope>
</reference>
<dbReference type="EMBL" id="LAZR01007590">
    <property type="protein sequence ID" value="KKM84289.1"/>
    <property type="molecule type" value="Genomic_DNA"/>
</dbReference>
<evidence type="ECO:0000313" key="1">
    <source>
        <dbReference type="EMBL" id="KKM84289.1"/>
    </source>
</evidence>
<organism evidence="1">
    <name type="scientific">marine sediment metagenome</name>
    <dbReference type="NCBI Taxonomy" id="412755"/>
    <lineage>
        <taxon>unclassified sequences</taxon>
        <taxon>metagenomes</taxon>
        <taxon>ecological metagenomes</taxon>
    </lineage>
</organism>
<sequence length="122" mass="14355">MSCIHGLEEGNCPNCRILKSTMPFKGLNPQETRLINITNSLFQKNRNLDERVKKDLLMRRLDLTPNLLNRVPHPTLINDIPKFENRVFLKRINELDITKEDVFGITKKIPLEQPGWRFEEED</sequence>